<gene>
    <name evidence="6" type="ORF">OIDMADRAFT_105917</name>
</gene>
<dbReference type="Gene3D" id="1.20.1250.20">
    <property type="entry name" value="MFS general substrate transporter like domains"/>
    <property type="match status" value="2"/>
</dbReference>
<protein>
    <recommendedName>
        <fullName evidence="5">Major facilitator superfamily (MFS) profile domain-containing protein</fullName>
    </recommendedName>
</protein>
<evidence type="ECO:0000313" key="7">
    <source>
        <dbReference type="Proteomes" id="UP000054321"/>
    </source>
</evidence>
<sequence length="413" mass="43615">MQQPTAAIELPGTHAAGGHSSPDTPPELRPITRNRQILVLISGFLTICITIGFNQSYGVFQNYYISPTQTMLPKSTRSDGALVAFIGTLGYGLTWSGSIFVNPAMARLGVRGNRGLGILGVCFMSLGFLLASFSTQYFTSHRGSAMGFILSGAGVGGLVFSPLIRALLTAIGPRWTLRLLALLNLTISLPVALTSAPSRFIGRRPTHVDLKLALKPAFLFSAGAAFLQAGGNGLPATFLPEYSVALGYSASAGASLLAVSNAVNSVSRIVTGYAGDKCGRQNTLIVTVLVCVMSVLGLWLESTQDGGKAVLWVLFVVCYGVAGGGYNALFPTTVAEVFGIHAYASVNGFMYFIRGLGTMAGSPIGGQILGESKLVNYKNVVWFDAALLGGAALCVVGVRWWDAVEKRSWKWRA</sequence>
<dbReference type="AlphaFoldDB" id="A0A0C3GYR2"/>
<feature type="transmembrane region" description="Helical" evidence="4">
    <location>
        <begin position="145"/>
        <end position="168"/>
    </location>
</feature>
<feature type="domain" description="Major facilitator superfamily (MFS) profile" evidence="5">
    <location>
        <begin position="217"/>
        <end position="413"/>
    </location>
</feature>
<dbReference type="InterPro" id="IPR011701">
    <property type="entry name" value="MFS"/>
</dbReference>
<evidence type="ECO:0000256" key="1">
    <source>
        <dbReference type="ARBA" id="ARBA00004141"/>
    </source>
</evidence>
<reference evidence="6 7" key="1">
    <citation type="submission" date="2014-04" db="EMBL/GenBank/DDBJ databases">
        <authorList>
            <consortium name="DOE Joint Genome Institute"/>
            <person name="Kuo A."/>
            <person name="Martino E."/>
            <person name="Perotto S."/>
            <person name="Kohler A."/>
            <person name="Nagy L.G."/>
            <person name="Floudas D."/>
            <person name="Copeland A."/>
            <person name="Barry K.W."/>
            <person name="Cichocki N."/>
            <person name="Veneault-Fourrey C."/>
            <person name="LaButti K."/>
            <person name="Lindquist E.A."/>
            <person name="Lipzen A."/>
            <person name="Lundell T."/>
            <person name="Morin E."/>
            <person name="Murat C."/>
            <person name="Sun H."/>
            <person name="Tunlid A."/>
            <person name="Henrissat B."/>
            <person name="Grigoriev I.V."/>
            <person name="Hibbett D.S."/>
            <person name="Martin F."/>
            <person name="Nordberg H.P."/>
            <person name="Cantor M.N."/>
            <person name="Hua S.X."/>
        </authorList>
    </citation>
    <scope>NUCLEOTIDE SEQUENCE [LARGE SCALE GENOMIC DNA]</scope>
    <source>
        <strain evidence="6 7">Zn</strain>
    </source>
</reference>
<dbReference type="OrthoDB" id="6499973at2759"/>
<accession>A0A0C3GYR2</accession>
<evidence type="ECO:0000256" key="4">
    <source>
        <dbReference type="SAM" id="Phobius"/>
    </source>
</evidence>
<feature type="transmembrane region" description="Helical" evidence="4">
    <location>
        <begin position="283"/>
        <end position="300"/>
    </location>
</feature>
<feature type="transmembrane region" description="Helical" evidence="4">
    <location>
        <begin position="37"/>
        <end position="60"/>
    </location>
</feature>
<feature type="transmembrane region" description="Helical" evidence="4">
    <location>
        <begin position="116"/>
        <end position="139"/>
    </location>
</feature>
<dbReference type="EMBL" id="KN832884">
    <property type="protein sequence ID" value="KIM96319.1"/>
    <property type="molecule type" value="Genomic_DNA"/>
</dbReference>
<evidence type="ECO:0000256" key="2">
    <source>
        <dbReference type="ARBA" id="ARBA00006727"/>
    </source>
</evidence>
<dbReference type="PROSITE" id="PS50850">
    <property type="entry name" value="MFS"/>
    <property type="match status" value="1"/>
</dbReference>
<dbReference type="GO" id="GO:0016020">
    <property type="term" value="C:membrane"/>
    <property type="evidence" value="ECO:0007669"/>
    <property type="project" value="UniProtKB-SubCell"/>
</dbReference>
<dbReference type="InterPro" id="IPR036259">
    <property type="entry name" value="MFS_trans_sf"/>
</dbReference>
<feature type="transmembrane region" description="Helical" evidence="4">
    <location>
        <begin position="242"/>
        <end position="263"/>
    </location>
</feature>
<dbReference type="HOGENOM" id="CLU_001265_1_2_1"/>
<keyword evidence="7" id="KW-1185">Reference proteome</keyword>
<dbReference type="SUPFAM" id="SSF103473">
    <property type="entry name" value="MFS general substrate transporter"/>
    <property type="match status" value="1"/>
</dbReference>
<feature type="region of interest" description="Disordered" evidence="3">
    <location>
        <begin position="9"/>
        <end position="28"/>
    </location>
</feature>
<evidence type="ECO:0000256" key="3">
    <source>
        <dbReference type="SAM" id="MobiDB-lite"/>
    </source>
</evidence>
<organism evidence="6 7">
    <name type="scientific">Oidiodendron maius (strain Zn)</name>
    <dbReference type="NCBI Taxonomy" id="913774"/>
    <lineage>
        <taxon>Eukaryota</taxon>
        <taxon>Fungi</taxon>
        <taxon>Dikarya</taxon>
        <taxon>Ascomycota</taxon>
        <taxon>Pezizomycotina</taxon>
        <taxon>Leotiomycetes</taxon>
        <taxon>Leotiomycetes incertae sedis</taxon>
        <taxon>Myxotrichaceae</taxon>
        <taxon>Oidiodendron</taxon>
    </lineage>
</organism>
<dbReference type="InterPro" id="IPR020846">
    <property type="entry name" value="MFS_dom"/>
</dbReference>
<keyword evidence="4" id="KW-1133">Transmembrane helix</keyword>
<dbReference type="Pfam" id="PF07690">
    <property type="entry name" value="MFS_1"/>
    <property type="match status" value="1"/>
</dbReference>
<evidence type="ECO:0000259" key="5">
    <source>
        <dbReference type="PROSITE" id="PS50850"/>
    </source>
</evidence>
<proteinExistence type="inferred from homology"/>
<dbReference type="InParanoid" id="A0A0C3GYR2"/>
<comment type="similarity">
    <text evidence="2">Belongs to the major facilitator superfamily. Monocarboxylate porter (TC 2.A.1.13) family.</text>
</comment>
<feature type="transmembrane region" description="Helical" evidence="4">
    <location>
        <begin position="309"/>
        <end position="329"/>
    </location>
</feature>
<comment type="subcellular location">
    <subcellularLocation>
        <location evidence="1">Membrane</location>
        <topology evidence="1">Multi-pass membrane protein</topology>
    </subcellularLocation>
</comment>
<dbReference type="Proteomes" id="UP000054321">
    <property type="component" value="Unassembled WGS sequence"/>
</dbReference>
<feature type="transmembrane region" description="Helical" evidence="4">
    <location>
        <begin position="213"/>
        <end position="230"/>
    </location>
</feature>
<keyword evidence="4" id="KW-0812">Transmembrane</keyword>
<dbReference type="PANTHER" id="PTHR11360:SF302">
    <property type="entry name" value="MAJOR FACILITATOR SUPERFAMILY (MFS) PROFILE DOMAIN-CONTAINING PROTEIN"/>
    <property type="match status" value="1"/>
</dbReference>
<feature type="transmembrane region" description="Helical" evidence="4">
    <location>
        <begin position="381"/>
        <end position="401"/>
    </location>
</feature>
<evidence type="ECO:0000313" key="6">
    <source>
        <dbReference type="EMBL" id="KIM96319.1"/>
    </source>
</evidence>
<dbReference type="GO" id="GO:0022857">
    <property type="term" value="F:transmembrane transporter activity"/>
    <property type="evidence" value="ECO:0007669"/>
    <property type="project" value="InterPro"/>
</dbReference>
<dbReference type="InterPro" id="IPR050327">
    <property type="entry name" value="Proton-linked_MCT"/>
</dbReference>
<dbReference type="PANTHER" id="PTHR11360">
    <property type="entry name" value="MONOCARBOXYLATE TRANSPORTER"/>
    <property type="match status" value="1"/>
</dbReference>
<reference evidence="7" key="2">
    <citation type="submission" date="2015-01" db="EMBL/GenBank/DDBJ databases">
        <title>Evolutionary Origins and Diversification of the Mycorrhizal Mutualists.</title>
        <authorList>
            <consortium name="DOE Joint Genome Institute"/>
            <consortium name="Mycorrhizal Genomics Consortium"/>
            <person name="Kohler A."/>
            <person name="Kuo A."/>
            <person name="Nagy L.G."/>
            <person name="Floudas D."/>
            <person name="Copeland A."/>
            <person name="Barry K.W."/>
            <person name="Cichocki N."/>
            <person name="Veneault-Fourrey C."/>
            <person name="LaButti K."/>
            <person name="Lindquist E.A."/>
            <person name="Lipzen A."/>
            <person name="Lundell T."/>
            <person name="Morin E."/>
            <person name="Murat C."/>
            <person name="Riley R."/>
            <person name="Ohm R."/>
            <person name="Sun H."/>
            <person name="Tunlid A."/>
            <person name="Henrissat B."/>
            <person name="Grigoriev I.V."/>
            <person name="Hibbett D.S."/>
            <person name="Martin F."/>
        </authorList>
    </citation>
    <scope>NUCLEOTIDE SEQUENCE [LARGE SCALE GENOMIC DNA]</scope>
    <source>
        <strain evidence="7">Zn</strain>
    </source>
</reference>
<name>A0A0C3GYR2_OIDMZ</name>
<feature type="transmembrane region" description="Helical" evidence="4">
    <location>
        <begin position="80"/>
        <end position="104"/>
    </location>
</feature>
<keyword evidence="4" id="KW-0472">Membrane</keyword>